<gene>
    <name evidence="2" type="ORF">EDS130_LOCUS8979</name>
    <name evidence="3" type="ORF">XAT740_LOCUS42283</name>
</gene>
<feature type="region of interest" description="Disordered" evidence="1">
    <location>
        <begin position="83"/>
        <end position="120"/>
    </location>
</feature>
<organism evidence="3 4">
    <name type="scientific">Adineta ricciae</name>
    <name type="common">Rotifer</name>
    <dbReference type="NCBI Taxonomy" id="249248"/>
    <lineage>
        <taxon>Eukaryota</taxon>
        <taxon>Metazoa</taxon>
        <taxon>Spiralia</taxon>
        <taxon>Gnathifera</taxon>
        <taxon>Rotifera</taxon>
        <taxon>Eurotatoria</taxon>
        <taxon>Bdelloidea</taxon>
        <taxon>Adinetida</taxon>
        <taxon>Adinetidae</taxon>
        <taxon>Adineta</taxon>
    </lineage>
</organism>
<dbReference type="InterPro" id="IPR019412">
    <property type="entry name" value="IML2/TPR_39"/>
</dbReference>
<reference evidence="3" key="1">
    <citation type="submission" date="2021-02" db="EMBL/GenBank/DDBJ databases">
        <authorList>
            <person name="Nowell W R."/>
        </authorList>
    </citation>
    <scope>NUCLEOTIDE SEQUENCE</scope>
</reference>
<dbReference type="AlphaFoldDB" id="A0A815WED6"/>
<accession>A0A815WED6</accession>
<dbReference type="EMBL" id="CAJNOJ010000029">
    <property type="protein sequence ID" value="CAF0884869.1"/>
    <property type="molecule type" value="Genomic_DNA"/>
</dbReference>
<protein>
    <submittedName>
        <fullName evidence="3">Uncharacterized protein</fullName>
    </submittedName>
</protein>
<dbReference type="EMBL" id="CAJNOR010005052">
    <property type="protein sequence ID" value="CAF1542436.1"/>
    <property type="molecule type" value="Genomic_DNA"/>
</dbReference>
<evidence type="ECO:0000313" key="3">
    <source>
        <dbReference type="EMBL" id="CAF1542436.1"/>
    </source>
</evidence>
<evidence type="ECO:0000313" key="2">
    <source>
        <dbReference type="EMBL" id="CAF0884869.1"/>
    </source>
</evidence>
<evidence type="ECO:0000256" key="1">
    <source>
        <dbReference type="SAM" id="MobiDB-lite"/>
    </source>
</evidence>
<dbReference type="Proteomes" id="UP000663852">
    <property type="component" value="Unassembled WGS sequence"/>
</dbReference>
<dbReference type="OrthoDB" id="43460at2759"/>
<name>A0A815WED6_ADIRI</name>
<sequence>MTSSSSNQPTSTNRLTNSYFFYGTHPLRVPDHITTSSSAHEISTVANQENHHLSLNLTNSQNGFLSTSELSTTRSLNDLLECNTDRDDNSENFEDAVESLDDDDKRKDTPNRRRSAAKVSDDPTLDIIQALKECDQINKLFLQNHLNEALRKAKAQEHRSLYHSLCHSTITYTQAVMTFNNDDVEVAVQSLKQTSTLAKKYEPYKPWIPFSLSAKSAPNEYELHAKLAYAEAQLLRALLTFIQDQGLFSFISGAIKIKECHDIFVKLAKQNDRSKFSSTFSYEHFDSGVRMGNGAFNLMISNLPQRVIRYLEFVGFSGDKDFGIEQLELSANSYGLRAAFSALFLLGYHTFVTSVFGNSDGDLRTCHMLVQRYLKLYPDVSFYV</sequence>
<keyword evidence="4" id="KW-1185">Reference proteome</keyword>
<comment type="caution">
    <text evidence="3">The sequence shown here is derived from an EMBL/GenBank/DDBJ whole genome shotgun (WGS) entry which is preliminary data.</text>
</comment>
<dbReference type="PANTHER" id="PTHR31859:SF9">
    <property type="entry name" value="TETRATRICOPEPTIDE REPEAT PROTEIN 39B"/>
    <property type="match status" value="1"/>
</dbReference>
<dbReference type="Pfam" id="PF10300">
    <property type="entry name" value="Iml2-TPR_39"/>
    <property type="match status" value="1"/>
</dbReference>
<evidence type="ECO:0000313" key="4">
    <source>
        <dbReference type="Proteomes" id="UP000663828"/>
    </source>
</evidence>
<dbReference type="Proteomes" id="UP000663828">
    <property type="component" value="Unassembled WGS sequence"/>
</dbReference>
<dbReference type="PANTHER" id="PTHR31859">
    <property type="entry name" value="TETRATRICOPEPTIDE REPEAT PROTEIN 39 FAMILY MEMBER"/>
    <property type="match status" value="1"/>
</dbReference>
<feature type="compositionally biased region" description="Acidic residues" evidence="1">
    <location>
        <begin position="90"/>
        <end position="102"/>
    </location>
</feature>
<proteinExistence type="predicted"/>